<sequence length="104" mass="11388">MERANTELYLENLYIMQANERLRRTAQLLAQENEQLLADLKRKQQHMAASSKTAPQLVKGGEPSGHNAASLQHGKQQLHAHAEALGGSTKPAGPAGQGRRAVRR</sequence>
<evidence type="ECO:0000313" key="1">
    <source>
        <dbReference type="EnsemblPlants" id="EMT00216"/>
    </source>
</evidence>
<dbReference type="InterPro" id="IPR039312">
    <property type="entry name" value="ZPR"/>
</dbReference>
<dbReference type="PANTHER" id="PTHR33601:SF6">
    <property type="entry name" value="OS12G0151600 PROTEIN"/>
    <property type="match status" value="1"/>
</dbReference>
<dbReference type="AlphaFoldDB" id="R7W2D0"/>
<protein>
    <submittedName>
        <fullName evidence="1">Uncharacterized protein</fullName>
    </submittedName>
</protein>
<dbReference type="EnsemblPlants" id="EMT00216">
    <property type="protein sequence ID" value="EMT00216"/>
    <property type="gene ID" value="F775_04455"/>
</dbReference>
<name>R7W2D0_AEGTA</name>
<dbReference type="PANTHER" id="PTHR33601">
    <property type="entry name" value="PROTEIN LITTLE ZIPPER 4"/>
    <property type="match status" value="1"/>
</dbReference>
<organism evidence="1">
    <name type="scientific">Aegilops tauschii</name>
    <name type="common">Tausch's goatgrass</name>
    <name type="synonym">Aegilops squarrosa</name>
    <dbReference type="NCBI Taxonomy" id="37682"/>
    <lineage>
        <taxon>Eukaryota</taxon>
        <taxon>Viridiplantae</taxon>
        <taxon>Streptophyta</taxon>
        <taxon>Embryophyta</taxon>
        <taxon>Tracheophyta</taxon>
        <taxon>Spermatophyta</taxon>
        <taxon>Magnoliopsida</taxon>
        <taxon>Liliopsida</taxon>
        <taxon>Poales</taxon>
        <taxon>Poaceae</taxon>
        <taxon>BOP clade</taxon>
        <taxon>Pooideae</taxon>
        <taxon>Triticodae</taxon>
        <taxon>Triticeae</taxon>
        <taxon>Triticinae</taxon>
        <taxon>Aegilops</taxon>
    </lineage>
</organism>
<reference evidence="1" key="1">
    <citation type="submission" date="2015-06" db="UniProtKB">
        <authorList>
            <consortium name="EnsemblPlants"/>
        </authorList>
    </citation>
    <scope>IDENTIFICATION</scope>
</reference>
<accession>R7W2D0</accession>
<proteinExistence type="predicted"/>